<dbReference type="InterPro" id="IPR013320">
    <property type="entry name" value="ConA-like_dom_sf"/>
</dbReference>
<dbReference type="EMBL" id="JBAHYK010000166">
    <property type="protein sequence ID" value="KAL0577288.1"/>
    <property type="molecule type" value="Genomic_DNA"/>
</dbReference>
<evidence type="ECO:0000256" key="1">
    <source>
        <dbReference type="ARBA" id="ARBA00005519"/>
    </source>
</evidence>
<evidence type="ECO:0000313" key="4">
    <source>
        <dbReference type="EMBL" id="KAL0577288.1"/>
    </source>
</evidence>
<keyword evidence="2" id="KW-0119">Carbohydrate metabolism</keyword>
<dbReference type="InterPro" id="IPR002594">
    <property type="entry name" value="GH12"/>
</dbReference>
<keyword evidence="2" id="KW-0378">Hydrolase</keyword>
<dbReference type="PANTHER" id="PTHR34002:SF9">
    <property type="entry name" value="XYLOGLUCAN-SPECIFIC ENDO-BETA-1,4-GLUCANASE A"/>
    <property type="match status" value="1"/>
</dbReference>
<accession>A0ABR3FPF9</accession>
<sequence length="254" mass="27840">MFQFLKVFSLFALVPLINAAPEKRQFDPSTYCGQYDSVVQEPYTFYINQWGKIATTQGQSCGRITSLNGNTIGWENSWTWDGDGIKSYTNMNLNQGINKQLSAIQSIPVDWQWSNQFSGSVVSNVALDLFTADAPGQKNANEIMIWLANYNSQPISYNFDAQGNAVPVQTSVALAGQNWNLYIGTNTANVVFSFLPSTAGTEIKSFNTDVNVFAKYLANQNLSQTQYLTTVQAGVEATSGSAVFTTTSYSAAVN</sequence>
<keyword evidence="3" id="KW-0732">Signal</keyword>
<comment type="similarity">
    <text evidence="1 2">Belongs to the glycosyl hydrolase 12 (cellulase H) family.</text>
</comment>
<proteinExistence type="inferred from homology"/>
<evidence type="ECO:0008006" key="6">
    <source>
        <dbReference type="Google" id="ProtNLM"/>
    </source>
</evidence>
<keyword evidence="5" id="KW-1185">Reference proteome</keyword>
<name>A0ABR3FPF9_9AGAR</name>
<dbReference type="Pfam" id="PF01670">
    <property type="entry name" value="Glyco_hydro_12"/>
    <property type="match status" value="1"/>
</dbReference>
<feature type="chain" id="PRO_5046662862" description="Glycoside hydrolase family 12 protein" evidence="3">
    <location>
        <begin position="20"/>
        <end position="254"/>
    </location>
</feature>
<keyword evidence="2" id="KW-0326">Glycosidase</keyword>
<protein>
    <recommendedName>
        <fullName evidence="6">Glycoside hydrolase family 12 protein</fullName>
    </recommendedName>
</protein>
<feature type="signal peptide" evidence="3">
    <location>
        <begin position="1"/>
        <end position="19"/>
    </location>
</feature>
<dbReference type="PANTHER" id="PTHR34002">
    <property type="entry name" value="BLR1656 PROTEIN"/>
    <property type="match status" value="1"/>
</dbReference>
<evidence type="ECO:0000313" key="5">
    <source>
        <dbReference type="Proteomes" id="UP001465976"/>
    </source>
</evidence>
<keyword evidence="2" id="KW-0624">Polysaccharide degradation</keyword>
<comment type="caution">
    <text evidence="4">The sequence shown here is derived from an EMBL/GenBank/DDBJ whole genome shotgun (WGS) entry which is preliminary data.</text>
</comment>
<evidence type="ECO:0000256" key="2">
    <source>
        <dbReference type="RuleBase" id="RU361163"/>
    </source>
</evidence>
<dbReference type="InterPro" id="IPR013319">
    <property type="entry name" value="GH11/12"/>
</dbReference>
<dbReference type="SUPFAM" id="SSF49899">
    <property type="entry name" value="Concanavalin A-like lectins/glucanases"/>
    <property type="match status" value="1"/>
</dbReference>
<dbReference type="Gene3D" id="2.60.120.180">
    <property type="match status" value="1"/>
</dbReference>
<reference evidence="4 5" key="1">
    <citation type="submission" date="2024-02" db="EMBL/GenBank/DDBJ databases">
        <title>A draft genome for the cacao thread blight pathogen Marasmius crinis-equi.</title>
        <authorList>
            <person name="Cohen S.P."/>
            <person name="Baruah I.K."/>
            <person name="Amoako-Attah I."/>
            <person name="Bukari Y."/>
            <person name="Meinhardt L.W."/>
            <person name="Bailey B.A."/>
        </authorList>
    </citation>
    <scope>NUCLEOTIDE SEQUENCE [LARGE SCALE GENOMIC DNA]</scope>
    <source>
        <strain evidence="4 5">GH-76</strain>
    </source>
</reference>
<organism evidence="4 5">
    <name type="scientific">Marasmius crinis-equi</name>
    <dbReference type="NCBI Taxonomy" id="585013"/>
    <lineage>
        <taxon>Eukaryota</taxon>
        <taxon>Fungi</taxon>
        <taxon>Dikarya</taxon>
        <taxon>Basidiomycota</taxon>
        <taxon>Agaricomycotina</taxon>
        <taxon>Agaricomycetes</taxon>
        <taxon>Agaricomycetidae</taxon>
        <taxon>Agaricales</taxon>
        <taxon>Marasmiineae</taxon>
        <taxon>Marasmiaceae</taxon>
        <taxon>Marasmius</taxon>
    </lineage>
</organism>
<gene>
    <name evidence="4" type="ORF">V5O48_004681</name>
</gene>
<evidence type="ECO:0000256" key="3">
    <source>
        <dbReference type="SAM" id="SignalP"/>
    </source>
</evidence>
<dbReference type="Proteomes" id="UP001465976">
    <property type="component" value="Unassembled WGS sequence"/>
</dbReference>